<dbReference type="PATRIC" id="fig|1678637.3.peg.318"/>
<name>A0A0K9XJ37_9ACTN</name>
<comment type="caution">
    <text evidence="1">The sequence shown here is derived from an EMBL/GenBank/DDBJ whole genome shotgun (WGS) entry which is preliminary data.</text>
</comment>
<proteinExistence type="predicted"/>
<gene>
    <name evidence="1" type="ORF">AC230_01485</name>
</gene>
<protein>
    <submittedName>
        <fullName evidence="1">Uncharacterized protein</fullName>
    </submittedName>
</protein>
<dbReference type="AlphaFoldDB" id="A0A0K9XJ37"/>
<accession>A0A0K9XJ37</accession>
<sequence length="65" mass="6896">MGGGVLENVRQAGTLGVFEGLAHLRVLSSVDDWCAVMLPGAGGVARAVFERRANASFERTPRLLL</sequence>
<evidence type="ECO:0000313" key="2">
    <source>
        <dbReference type="Proteomes" id="UP000037288"/>
    </source>
</evidence>
<evidence type="ECO:0000313" key="1">
    <source>
        <dbReference type="EMBL" id="KNB53385.1"/>
    </source>
</evidence>
<organism evidence="1 2">
    <name type="scientific">Streptomyces caatingaensis</name>
    <dbReference type="NCBI Taxonomy" id="1678637"/>
    <lineage>
        <taxon>Bacteria</taxon>
        <taxon>Bacillati</taxon>
        <taxon>Actinomycetota</taxon>
        <taxon>Actinomycetes</taxon>
        <taxon>Kitasatosporales</taxon>
        <taxon>Streptomycetaceae</taxon>
        <taxon>Streptomyces</taxon>
    </lineage>
</organism>
<dbReference type="EMBL" id="LFXA01000002">
    <property type="protein sequence ID" value="KNB53385.1"/>
    <property type="molecule type" value="Genomic_DNA"/>
</dbReference>
<dbReference type="STRING" id="1678637.AC230_01485"/>
<keyword evidence="2" id="KW-1185">Reference proteome</keyword>
<dbReference type="Proteomes" id="UP000037288">
    <property type="component" value="Unassembled WGS sequence"/>
</dbReference>
<reference evidence="2" key="1">
    <citation type="submission" date="2015-07" db="EMBL/GenBank/DDBJ databases">
        <title>Draft genome sequence of Streptomyces sp. CMAA 1322, a bacterium isolated from Caatinga biome, from dry forest semiarid of Brazil.</title>
        <authorList>
            <person name="Santos S.N."/>
            <person name="Gacesa R."/>
            <person name="Taketani R.G."/>
            <person name="Long P.F."/>
            <person name="Melo I.S."/>
        </authorList>
    </citation>
    <scope>NUCLEOTIDE SEQUENCE [LARGE SCALE GENOMIC DNA]</scope>
    <source>
        <strain evidence="2">CMAA 1322</strain>
    </source>
</reference>